<evidence type="ECO:0000256" key="6">
    <source>
        <dbReference type="ARBA" id="ARBA00023136"/>
    </source>
</evidence>
<feature type="transmembrane region" description="Helical" evidence="7">
    <location>
        <begin position="401"/>
        <end position="425"/>
    </location>
</feature>
<proteinExistence type="predicted"/>
<sequence length="497" mass="50714">MATVRPTDSPAQLAGSRYWLILVLLCAAQFMVALDFSIVSVVLPTIGGELGFAVSDLQWVVTAFALPCGGFLLLFGRLGDLLGRRRIFLAGLALFTLTSLLGGLATSPWMLLAARAGQGLGAAMIVPSGMALITTSFPEGPQRDRALGVNGALISLGFTSGVVLGGVIGEALDWRWTMLINVPLGALVLVATPLLIGESRNAGDTSLDVPGAITVTGGLLAVIFGVASAEKDGWAAPTTLVALVVGVLLLAAFLAIEKRARAPLAPLHVLRRPTVGWGNLGGLITFSMITATVFLMTLYMQRVLAFNPLQTGLSFASLGLAAVVGGAAAPRLVKSLQGRGALVVGLVVQGIGTGILFWLSSSDSTVLLLVGTGIAGFGHMVAVVAYSIVATSGLPNEEQGLASGLITTSQLVGLTVGIPVLSSIATGGLTSITDDATRLTATLDGIQAGVLTAAAVIAFGVLTTLLFLRGRKSEPVVLAVPADTRASDSESEATVGR</sequence>
<accession>A0ABT1IIX4</accession>
<dbReference type="PRINTS" id="PR01036">
    <property type="entry name" value="TCRTETB"/>
</dbReference>
<dbReference type="InterPro" id="IPR036259">
    <property type="entry name" value="MFS_trans_sf"/>
</dbReference>
<protein>
    <submittedName>
        <fullName evidence="9">Drug resistance transporter, EmrB/QacA subfamily</fullName>
    </submittedName>
</protein>
<evidence type="ECO:0000256" key="1">
    <source>
        <dbReference type="ARBA" id="ARBA00004651"/>
    </source>
</evidence>
<dbReference type="CDD" id="cd17321">
    <property type="entry name" value="MFS_MMR_MDR_like"/>
    <property type="match status" value="1"/>
</dbReference>
<dbReference type="Gene3D" id="1.20.1250.20">
    <property type="entry name" value="MFS general substrate transporter like domains"/>
    <property type="match status" value="1"/>
</dbReference>
<evidence type="ECO:0000256" key="5">
    <source>
        <dbReference type="ARBA" id="ARBA00022989"/>
    </source>
</evidence>
<dbReference type="RefSeq" id="WP_253889529.1">
    <property type="nucleotide sequence ID" value="NZ_BAAAVB010000008.1"/>
</dbReference>
<feature type="transmembrane region" description="Helical" evidence="7">
    <location>
        <begin position="445"/>
        <end position="468"/>
    </location>
</feature>
<comment type="caution">
    <text evidence="9">The sequence shown here is derived from an EMBL/GenBank/DDBJ whole genome shotgun (WGS) entry which is preliminary data.</text>
</comment>
<keyword evidence="5 7" id="KW-1133">Transmembrane helix</keyword>
<keyword evidence="2" id="KW-0813">Transport</keyword>
<feature type="transmembrane region" description="Helical" evidence="7">
    <location>
        <begin position="87"/>
        <end position="110"/>
    </location>
</feature>
<evidence type="ECO:0000256" key="7">
    <source>
        <dbReference type="SAM" id="Phobius"/>
    </source>
</evidence>
<keyword evidence="4 7" id="KW-0812">Transmembrane</keyword>
<dbReference type="PANTHER" id="PTHR42718:SF46">
    <property type="entry name" value="BLR6921 PROTEIN"/>
    <property type="match status" value="1"/>
</dbReference>
<dbReference type="Pfam" id="PF07690">
    <property type="entry name" value="MFS_1"/>
    <property type="match status" value="1"/>
</dbReference>
<comment type="subcellular location">
    <subcellularLocation>
        <location evidence="1">Cell membrane</location>
        <topology evidence="1">Multi-pass membrane protein</topology>
    </subcellularLocation>
</comment>
<name>A0ABT1IIX4_9PSEU</name>
<organism evidence="9 10">
    <name type="scientific">Actinokineospora diospyrosa</name>
    <dbReference type="NCBI Taxonomy" id="103728"/>
    <lineage>
        <taxon>Bacteria</taxon>
        <taxon>Bacillati</taxon>
        <taxon>Actinomycetota</taxon>
        <taxon>Actinomycetes</taxon>
        <taxon>Pseudonocardiales</taxon>
        <taxon>Pseudonocardiaceae</taxon>
        <taxon>Actinokineospora</taxon>
    </lineage>
</organism>
<feature type="transmembrane region" description="Helical" evidence="7">
    <location>
        <begin position="147"/>
        <end position="168"/>
    </location>
</feature>
<evidence type="ECO:0000259" key="8">
    <source>
        <dbReference type="PROSITE" id="PS50850"/>
    </source>
</evidence>
<feature type="transmembrane region" description="Helical" evidence="7">
    <location>
        <begin position="312"/>
        <end position="333"/>
    </location>
</feature>
<feature type="transmembrane region" description="Helical" evidence="7">
    <location>
        <begin position="116"/>
        <end position="135"/>
    </location>
</feature>
<keyword evidence="3" id="KW-1003">Cell membrane</keyword>
<keyword evidence="10" id="KW-1185">Reference proteome</keyword>
<dbReference type="Proteomes" id="UP001205185">
    <property type="component" value="Unassembled WGS sequence"/>
</dbReference>
<gene>
    <name evidence="9" type="ORF">LV75_005131</name>
</gene>
<feature type="domain" description="Major facilitator superfamily (MFS) profile" evidence="8">
    <location>
        <begin position="21"/>
        <end position="472"/>
    </location>
</feature>
<dbReference type="Gene3D" id="1.20.1720.10">
    <property type="entry name" value="Multidrug resistance protein D"/>
    <property type="match status" value="1"/>
</dbReference>
<feature type="transmembrane region" description="Helical" evidence="7">
    <location>
        <begin position="340"/>
        <end position="360"/>
    </location>
</feature>
<dbReference type="SUPFAM" id="SSF103473">
    <property type="entry name" value="MFS general substrate transporter"/>
    <property type="match status" value="1"/>
</dbReference>
<feature type="transmembrane region" description="Helical" evidence="7">
    <location>
        <begin position="234"/>
        <end position="256"/>
    </location>
</feature>
<evidence type="ECO:0000313" key="9">
    <source>
        <dbReference type="EMBL" id="MCP2272605.1"/>
    </source>
</evidence>
<dbReference type="InterPro" id="IPR020846">
    <property type="entry name" value="MFS_dom"/>
</dbReference>
<feature type="transmembrane region" description="Helical" evidence="7">
    <location>
        <begin position="209"/>
        <end position="228"/>
    </location>
</feature>
<dbReference type="EMBL" id="JAMTCO010000013">
    <property type="protein sequence ID" value="MCP2272605.1"/>
    <property type="molecule type" value="Genomic_DNA"/>
</dbReference>
<evidence type="ECO:0000256" key="4">
    <source>
        <dbReference type="ARBA" id="ARBA00022692"/>
    </source>
</evidence>
<dbReference type="PROSITE" id="PS50850">
    <property type="entry name" value="MFS"/>
    <property type="match status" value="1"/>
</dbReference>
<feature type="transmembrane region" description="Helical" evidence="7">
    <location>
        <begin position="57"/>
        <end position="75"/>
    </location>
</feature>
<keyword evidence="6 7" id="KW-0472">Membrane</keyword>
<dbReference type="InterPro" id="IPR011701">
    <property type="entry name" value="MFS"/>
</dbReference>
<evidence type="ECO:0000256" key="3">
    <source>
        <dbReference type="ARBA" id="ARBA00022475"/>
    </source>
</evidence>
<feature type="transmembrane region" description="Helical" evidence="7">
    <location>
        <begin position="174"/>
        <end position="197"/>
    </location>
</feature>
<feature type="transmembrane region" description="Helical" evidence="7">
    <location>
        <begin position="366"/>
        <end position="389"/>
    </location>
</feature>
<reference evidence="9 10" key="1">
    <citation type="submission" date="2022-06" db="EMBL/GenBank/DDBJ databases">
        <title>Genomic Encyclopedia of Archaeal and Bacterial Type Strains, Phase II (KMG-II): from individual species to whole genera.</title>
        <authorList>
            <person name="Goeker M."/>
        </authorList>
    </citation>
    <scope>NUCLEOTIDE SEQUENCE [LARGE SCALE GENOMIC DNA]</scope>
    <source>
        <strain evidence="9 10">DSM 44255</strain>
    </source>
</reference>
<evidence type="ECO:0000256" key="2">
    <source>
        <dbReference type="ARBA" id="ARBA00022448"/>
    </source>
</evidence>
<dbReference type="PANTHER" id="PTHR42718">
    <property type="entry name" value="MAJOR FACILITATOR SUPERFAMILY MULTIDRUG TRANSPORTER MFSC"/>
    <property type="match status" value="1"/>
</dbReference>
<feature type="transmembrane region" description="Helical" evidence="7">
    <location>
        <begin position="20"/>
        <end position="45"/>
    </location>
</feature>
<evidence type="ECO:0000313" key="10">
    <source>
        <dbReference type="Proteomes" id="UP001205185"/>
    </source>
</evidence>
<feature type="transmembrane region" description="Helical" evidence="7">
    <location>
        <begin position="277"/>
        <end position="300"/>
    </location>
</feature>